<sequence length="105" mass="11822">MTRTTPGLTPPSASFHATPGGIWHTMCACTGTQHVDLLWNGSRTWNSPPQAETLPLGHLGLQKDKRAVYKYDLKMKMKALRYFFANCVLNVLELFNYNKATVYTS</sequence>
<evidence type="ECO:0000313" key="2">
    <source>
        <dbReference type="Proteomes" id="UP000499080"/>
    </source>
</evidence>
<dbReference type="EMBL" id="BGPR01000093">
    <property type="protein sequence ID" value="GBL93428.1"/>
    <property type="molecule type" value="Genomic_DNA"/>
</dbReference>
<name>A0A4Y2BMY3_ARAVE</name>
<accession>A0A4Y2BMY3</accession>
<gene>
    <name evidence="1" type="ORF">AVEN_219534_1</name>
</gene>
<protein>
    <submittedName>
        <fullName evidence="1">Uncharacterized protein</fullName>
    </submittedName>
</protein>
<organism evidence="1 2">
    <name type="scientific">Araneus ventricosus</name>
    <name type="common">Orbweaver spider</name>
    <name type="synonym">Epeira ventricosa</name>
    <dbReference type="NCBI Taxonomy" id="182803"/>
    <lineage>
        <taxon>Eukaryota</taxon>
        <taxon>Metazoa</taxon>
        <taxon>Ecdysozoa</taxon>
        <taxon>Arthropoda</taxon>
        <taxon>Chelicerata</taxon>
        <taxon>Arachnida</taxon>
        <taxon>Araneae</taxon>
        <taxon>Araneomorphae</taxon>
        <taxon>Entelegynae</taxon>
        <taxon>Araneoidea</taxon>
        <taxon>Araneidae</taxon>
        <taxon>Araneus</taxon>
    </lineage>
</organism>
<dbReference type="PROSITE" id="PS51257">
    <property type="entry name" value="PROKAR_LIPOPROTEIN"/>
    <property type="match status" value="1"/>
</dbReference>
<evidence type="ECO:0000313" key="1">
    <source>
        <dbReference type="EMBL" id="GBL93428.1"/>
    </source>
</evidence>
<dbReference type="AlphaFoldDB" id="A0A4Y2BMY3"/>
<keyword evidence="2" id="KW-1185">Reference proteome</keyword>
<proteinExistence type="predicted"/>
<reference evidence="1 2" key="1">
    <citation type="journal article" date="2019" name="Sci. Rep.">
        <title>Orb-weaving spider Araneus ventricosus genome elucidates the spidroin gene catalogue.</title>
        <authorList>
            <person name="Kono N."/>
            <person name="Nakamura H."/>
            <person name="Ohtoshi R."/>
            <person name="Moran D.A.P."/>
            <person name="Shinohara A."/>
            <person name="Yoshida Y."/>
            <person name="Fujiwara M."/>
            <person name="Mori M."/>
            <person name="Tomita M."/>
            <person name="Arakawa K."/>
        </authorList>
    </citation>
    <scope>NUCLEOTIDE SEQUENCE [LARGE SCALE GENOMIC DNA]</scope>
</reference>
<dbReference type="Proteomes" id="UP000499080">
    <property type="component" value="Unassembled WGS sequence"/>
</dbReference>
<comment type="caution">
    <text evidence="1">The sequence shown here is derived from an EMBL/GenBank/DDBJ whole genome shotgun (WGS) entry which is preliminary data.</text>
</comment>